<accession>A0A392PS68</accession>
<protein>
    <submittedName>
        <fullName evidence="1">Uncharacterized protein</fullName>
    </submittedName>
</protein>
<evidence type="ECO:0000313" key="2">
    <source>
        <dbReference type="Proteomes" id="UP000265520"/>
    </source>
</evidence>
<feature type="non-terminal residue" evidence="1">
    <location>
        <position position="1"/>
    </location>
</feature>
<dbReference type="EMBL" id="LXQA010094392">
    <property type="protein sequence ID" value="MCI14941.1"/>
    <property type="molecule type" value="Genomic_DNA"/>
</dbReference>
<evidence type="ECO:0000313" key="1">
    <source>
        <dbReference type="EMBL" id="MCI14941.1"/>
    </source>
</evidence>
<proteinExistence type="predicted"/>
<name>A0A392PS68_9FABA</name>
<dbReference type="Proteomes" id="UP000265520">
    <property type="component" value="Unassembled WGS sequence"/>
</dbReference>
<comment type="caution">
    <text evidence="1">The sequence shown here is derived from an EMBL/GenBank/DDBJ whole genome shotgun (WGS) entry which is preliminary data.</text>
</comment>
<dbReference type="AlphaFoldDB" id="A0A392PS68"/>
<sequence length="54" mass="5840">LLETSRDLSICSAFYEVLTLTWILDTSTPTQRAIGALSRSLGVGVSSLCCQFSK</sequence>
<reference evidence="1 2" key="1">
    <citation type="journal article" date="2018" name="Front. Plant Sci.">
        <title>Red Clover (Trifolium pratense) and Zigzag Clover (T. medium) - A Picture of Genomic Similarities and Differences.</title>
        <authorList>
            <person name="Dluhosova J."/>
            <person name="Istvanek J."/>
            <person name="Nedelnik J."/>
            <person name="Repkova J."/>
        </authorList>
    </citation>
    <scope>NUCLEOTIDE SEQUENCE [LARGE SCALE GENOMIC DNA]</scope>
    <source>
        <strain evidence="2">cv. 10/8</strain>
        <tissue evidence="1">Leaf</tissue>
    </source>
</reference>
<keyword evidence="2" id="KW-1185">Reference proteome</keyword>
<organism evidence="1 2">
    <name type="scientific">Trifolium medium</name>
    <dbReference type="NCBI Taxonomy" id="97028"/>
    <lineage>
        <taxon>Eukaryota</taxon>
        <taxon>Viridiplantae</taxon>
        <taxon>Streptophyta</taxon>
        <taxon>Embryophyta</taxon>
        <taxon>Tracheophyta</taxon>
        <taxon>Spermatophyta</taxon>
        <taxon>Magnoliopsida</taxon>
        <taxon>eudicotyledons</taxon>
        <taxon>Gunneridae</taxon>
        <taxon>Pentapetalae</taxon>
        <taxon>rosids</taxon>
        <taxon>fabids</taxon>
        <taxon>Fabales</taxon>
        <taxon>Fabaceae</taxon>
        <taxon>Papilionoideae</taxon>
        <taxon>50 kb inversion clade</taxon>
        <taxon>NPAAA clade</taxon>
        <taxon>Hologalegina</taxon>
        <taxon>IRL clade</taxon>
        <taxon>Trifolieae</taxon>
        <taxon>Trifolium</taxon>
    </lineage>
</organism>